<dbReference type="InterPro" id="IPR003406">
    <property type="entry name" value="Glyco_trans_14"/>
</dbReference>
<sequence length="355" mass="40272">MMAGNPCARRPCRRSRSAALLAAVAVLLLVQTLALWNFSGLDSSASRERREARGGELTRRRLQRKGDTRTPPPPLVKPAARIQLHADSYHSHRPKEKLQSESNNNENSVPKDFESVDSNSNLGRRSRPKIKPEKGQSVLGKSANEVLKYPVIQPKGTHEHNKHNVKKPHPSKPTVPAVNVTVSLLSVQEKEEKGQRDVTDLKAGRESRIRSVRSAGRRRSRPCPELGAESKVSVNVHWEDSPADLSPSAPVRIAFVLVVHGRASRQFYRLFKAIYHTSHFYYIHVDQRSDFLHREVLLLAEKYPNVRVTPWRMSTIWGGASLLTMYLRSMEDLLKMADWSWDFFINLSAADYPIR</sequence>
<dbReference type="InterPro" id="IPR043538">
    <property type="entry name" value="XYLT"/>
</dbReference>
<feature type="region of interest" description="Disordered" evidence="14">
    <location>
        <begin position="44"/>
        <end position="77"/>
    </location>
</feature>
<dbReference type="AlphaFoldDB" id="A0AAW0MW00"/>
<dbReference type="GO" id="GO:0030158">
    <property type="term" value="F:protein xylosyltransferase activity"/>
    <property type="evidence" value="ECO:0007669"/>
    <property type="project" value="UniProtKB-EC"/>
</dbReference>
<comment type="caution">
    <text evidence="15">The sequence shown here is derived from an EMBL/GenBank/DDBJ whole genome shotgun (WGS) entry which is preliminary data.</text>
</comment>
<evidence type="ECO:0000313" key="16">
    <source>
        <dbReference type="Proteomes" id="UP001460270"/>
    </source>
</evidence>
<comment type="subcellular location">
    <subcellularLocation>
        <location evidence="1">Golgi apparatus membrane</location>
        <topology evidence="1">Single-pass type II membrane protein</topology>
    </subcellularLocation>
</comment>
<dbReference type="EC" id="2.4.2.26" evidence="5"/>
<comment type="pathway">
    <text evidence="2">Glycan metabolism; chondroitin sulfate biosynthesis.</text>
</comment>
<protein>
    <recommendedName>
        <fullName evidence="5">protein xylosyltransferase</fullName>
        <ecNumber evidence="5">2.4.2.26</ecNumber>
    </recommendedName>
</protein>
<gene>
    <name evidence="15" type="ORF">WMY93_027914</name>
</gene>
<keyword evidence="7" id="KW-0808">Transferase</keyword>
<dbReference type="GO" id="GO:0050650">
    <property type="term" value="P:chondroitin sulfate proteoglycan biosynthetic process"/>
    <property type="evidence" value="ECO:0007669"/>
    <property type="project" value="TreeGrafter"/>
</dbReference>
<keyword evidence="6" id="KW-0328">Glycosyltransferase</keyword>
<dbReference type="GO" id="GO:0015012">
    <property type="term" value="P:heparan sulfate proteoglycan biosynthetic process"/>
    <property type="evidence" value="ECO:0007669"/>
    <property type="project" value="TreeGrafter"/>
</dbReference>
<evidence type="ECO:0000256" key="3">
    <source>
        <dbReference type="ARBA" id="ARBA00005093"/>
    </source>
</evidence>
<evidence type="ECO:0000256" key="5">
    <source>
        <dbReference type="ARBA" id="ARBA00011972"/>
    </source>
</evidence>
<accession>A0AAW0MW00</accession>
<evidence type="ECO:0000256" key="13">
    <source>
        <dbReference type="ARBA" id="ARBA00047847"/>
    </source>
</evidence>
<keyword evidence="9" id="KW-0333">Golgi apparatus</keyword>
<comment type="pathway">
    <text evidence="3">Glycan metabolism; heparan sulfate biosynthesis.</text>
</comment>
<evidence type="ECO:0000256" key="1">
    <source>
        <dbReference type="ARBA" id="ARBA00004323"/>
    </source>
</evidence>
<reference evidence="16" key="1">
    <citation type="submission" date="2024-04" db="EMBL/GenBank/DDBJ databases">
        <title>Salinicola lusitanus LLJ914,a marine bacterium isolated from the Okinawa Trough.</title>
        <authorList>
            <person name="Li J."/>
        </authorList>
    </citation>
    <scope>NUCLEOTIDE SEQUENCE [LARGE SCALE GENOMIC DNA]</scope>
</reference>
<evidence type="ECO:0000256" key="10">
    <source>
        <dbReference type="ARBA" id="ARBA00023136"/>
    </source>
</evidence>
<keyword evidence="16" id="KW-1185">Reference proteome</keyword>
<evidence type="ECO:0000256" key="11">
    <source>
        <dbReference type="ARBA" id="ARBA00023157"/>
    </source>
</evidence>
<comment type="catalytic activity">
    <reaction evidence="13">
        <text>UDP-alpha-D-xylose + L-seryl-[protein] = 3-O-(beta-D-xylosyl)-L-seryl-[protein] + UDP + H(+)</text>
        <dbReference type="Rhea" id="RHEA:50192"/>
        <dbReference type="Rhea" id="RHEA-COMP:9863"/>
        <dbReference type="Rhea" id="RHEA-COMP:12567"/>
        <dbReference type="ChEBI" id="CHEBI:15378"/>
        <dbReference type="ChEBI" id="CHEBI:29999"/>
        <dbReference type="ChEBI" id="CHEBI:57632"/>
        <dbReference type="ChEBI" id="CHEBI:58223"/>
        <dbReference type="ChEBI" id="CHEBI:132085"/>
        <dbReference type="EC" id="2.4.2.26"/>
    </reaction>
</comment>
<feature type="compositionally biased region" description="Basic and acidic residues" evidence="14">
    <location>
        <begin position="45"/>
        <end position="68"/>
    </location>
</feature>
<keyword evidence="8" id="KW-0479">Metal-binding</keyword>
<evidence type="ECO:0000313" key="15">
    <source>
        <dbReference type="EMBL" id="KAK7884791.1"/>
    </source>
</evidence>
<organism evidence="15 16">
    <name type="scientific">Mugilogobius chulae</name>
    <name type="common">yellowstripe goby</name>
    <dbReference type="NCBI Taxonomy" id="88201"/>
    <lineage>
        <taxon>Eukaryota</taxon>
        <taxon>Metazoa</taxon>
        <taxon>Chordata</taxon>
        <taxon>Craniata</taxon>
        <taxon>Vertebrata</taxon>
        <taxon>Euteleostomi</taxon>
        <taxon>Actinopterygii</taxon>
        <taxon>Neopterygii</taxon>
        <taxon>Teleostei</taxon>
        <taxon>Neoteleostei</taxon>
        <taxon>Acanthomorphata</taxon>
        <taxon>Gobiaria</taxon>
        <taxon>Gobiiformes</taxon>
        <taxon>Gobioidei</taxon>
        <taxon>Gobiidae</taxon>
        <taxon>Gobionellinae</taxon>
        <taxon>Mugilogobius</taxon>
    </lineage>
</organism>
<dbReference type="Proteomes" id="UP001460270">
    <property type="component" value="Unassembled WGS sequence"/>
</dbReference>
<keyword evidence="10" id="KW-0472">Membrane</keyword>
<keyword evidence="12" id="KW-0325">Glycoprotein</keyword>
<feature type="region of interest" description="Disordered" evidence="14">
    <location>
        <begin position="89"/>
        <end position="175"/>
    </location>
</feature>
<evidence type="ECO:0000256" key="8">
    <source>
        <dbReference type="ARBA" id="ARBA00022723"/>
    </source>
</evidence>
<dbReference type="GO" id="GO:0046872">
    <property type="term" value="F:metal ion binding"/>
    <property type="evidence" value="ECO:0007669"/>
    <property type="project" value="UniProtKB-KW"/>
</dbReference>
<name>A0AAW0MW00_9GOBI</name>
<evidence type="ECO:0000256" key="7">
    <source>
        <dbReference type="ARBA" id="ARBA00022679"/>
    </source>
</evidence>
<comment type="similarity">
    <text evidence="4">Belongs to the glycosyltransferase 14 family. XylT subfamily.</text>
</comment>
<dbReference type="EMBL" id="JBBPFD010000020">
    <property type="protein sequence ID" value="KAK7884791.1"/>
    <property type="molecule type" value="Genomic_DNA"/>
</dbReference>
<keyword evidence="11" id="KW-1015">Disulfide bond</keyword>
<dbReference type="GO" id="GO:0000139">
    <property type="term" value="C:Golgi membrane"/>
    <property type="evidence" value="ECO:0007669"/>
    <property type="project" value="UniProtKB-SubCell"/>
</dbReference>
<evidence type="ECO:0000256" key="14">
    <source>
        <dbReference type="SAM" id="MobiDB-lite"/>
    </source>
</evidence>
<evidence type="ECO:0000256" key="4">
    <source>
        <dbReference type="ARBA" id="ARBA00010195"/>
    </source>
</evidence>
<dbReference type="Pfam" id="PF02485">
    <property type="entry name" value="Branch"/>
    <property type="match status" value="1"/>
</dbReference>
<feature type="compositionally biased region" description="Basic residues" evidence="14">
    <location>
        <begin position="160"/>
        <end position="170"/>
    </location>
</feature>
<evidence type="ECO:0000256" key="6">
    <source>
        <dbReference type="ARBA" id="ARBA00022676"/>
    </source>
</evidence>
<evidence type="ECO:0000256" key="9">
    <source>
        <dbReference type="ARBA" id="ARBA00023034"/>
    </source>
</evidence>
<evidence type="ECO:0000256" key="2">
    <source>
        <dbReference type="ARBA" id="ARBA00004840"/>
    </source>
</evidence>
<proteinExistence type="inferred from homology"/>
<evidence type="ECO:0000256" key="12">
    <source>
        <dbReference type="ARBA" id="ARBA00023180"/>
    </source>
</evidence>
<dbReference type="PANTHER" id="PTHR46025:SF2">
    <property type="entry name" value="XYLOSYLTRANSFERASE 1"/>
    <property type="match status" value="1"/>
</dbReference>
<dbReference type="PANTHER" id="PTHR46025">
    <property type="entry name" value="XYLOSYLTRANSFERASE OXT"/>
    <property type="match status" value="1"/>
</dbReference>